<dbReference type="SUPFAM" id="SSF56672">
    <property type="entry name" value="DNA/RNA polymerases"/>
    <property type="match status" value="1"/>
</dbReference>
<dbReference type="OrthoDB" id="9808813at2"/>
<feature type="domain" description="UmuC" evidence="6">
    <location>
        <begin position="5"/>
        <end position="188"/>
    </location>
</feature>
<sequence length="423" mass="47115">MRDFYLMVDCNNFYVSCERVFAPRLEGKPVVVLSNNDGCVIARSHEAKALGIVMGEPAYKRETFFTRNGVHVFSSNYALYGDMSARVMQTLARFADETEVYSIDECFLLLRGLGTPSLLDTAREIRRTVREWTGIPVCVGLARTKTLAKIANRLAKKQDGDGVRLLEDEADIDTVLGGLAAGDIWGIGRKSAHRLRDHGVHTALDLKGQADDWIRRQLTVTGLRTALELRQIPCIALEDTPPPARSLVCSRSFGTRIESLASLEEAVSAYVQRAAEKLRRKGLVAGAVQVFLETNRFQPEPQHTASRCRALPAPTANTLDLHGPALEILRDIHKPGYKYQKTGVILLDLSPAGNRQLSFLEPHGEEKTRRDALMRVMDRINTVHGRGSLTLAASGLGKKSWHMRQERRSPCYTTSWAELPLVR</sequence>
<dbReference type="Gene3D" id="3.30.70.270">
    <property type="match status" value="1"/>
</dbReference>
<evidence type="ECO:0000313" key="7">
    <source>
        <dbReference type="EMBL" id="SFJ74635.1"/>
    </source>
</evidence>
<dbReference type="Gene3D" id="3.30.1490.100">
    <property type="entry name" value="DNA polymerase, Y-family, little finger domain"/>
    <property type="match status" value="1"/>
</dbReference>
<dbReference type="GO" id="GO:0005829">
    <property type="term" value="C:cytosol"/>
    <property type="evidence" value="ECO:0007669"/>
    <property type="project" value="TreeGrafter"/>
</dbReference>
<dbReference type="STRING" id="52560.SAMN04488082_106116"/>
<dbReference type="GO" id="GO:0003684">
    <property type="term" value="F:damaged DNA binding"/>
    <property type="evidence" value="ECO:0007669"/>
    <property type="project" value="InterPro"/>
</dbReference>
<dbReference type="Pfam" id="PF11799">
    <property type="entry name" value="IMS_C"/>
    <property type="match status" value="1"/>
</dbReference>
<name>A0A1I3TV22_9BACT</name>
<dbReference type="Pfam" id="PF13438">
    <property type="entry name" value="DUF4113"/>
    <property type="match status" value="1"/>
</dbReference>
<dbReference type="InterPro" id="IPR050116">
    <property type="entry name" value="DNA_polymerase-Y"/>
</dbReference>
<dbReference type="Gene3D" id="1.10.150.20">
    <property type="entry name" value="5' to 3' exonuclease, C-terminal subdomain"/>
    <property type="match status" value="1"/>
</dbReference>
<dbReference type="CDD" id="cd01700">
    <property type="entry name" value="PolY_Pol_V_umuC"/>
    <property type="match status" value="1"/>
</dbReference>
<dbReference type="GO" id="GO:0009432">
    <property type="term" value="P:SOS response"/>
    <property type="evidence" value="ECO:0007669"/>
    <property type="project" value="UniProtKB-KW"/>
</dbReference>
<proteinExistence type="inferred from homology"/>
<evidence type="ECO:0000256" key="2">
    <source>
        <dbReference type="ARBA" id="ARBA00022763"/>
    </source>
</evidence>
<gene>
    <name evidence="7" type="ORF">SAMN04488082_106116</name>
</gene>
<dbReference type="Proteomes" id="UP000198635">
    <property type="component" value="Unassembled WGS sequence"/>
</dbReference>
<dbReference type="PANTHER" id="PTHR11076:SF34">
    <property type="entry name" value="PROTEIN UMUC"/>
    <property type="match status" value="1"/>
</dbReference>
<keyword evidence="4" id="KW-0234">DNA repair</keyword>
<keyword evidence="2" id="KW-0227">DNA damage</keyword>
<dbReference type="PROSITE" id="PS50173">
    <property type="entry name" value="UMUC"/>
    <property type="match status" value="1"/>
</dbReference>
<evidence type="ECO:0000256" key="3">
    <source>
        <dbReference type="ARBA" id="ARBA00023199"/>
    </source>
</evidence>
<reference evidence="8" key="1">
    <citation type="submission" date="2016-10" db="EMBL/GenBank/DDBJ databases">
        <authorList>
            <person name="Varghese N."/>
            <person name="Submissions S."/>
        </authorList>
    </citation>
    <scope>NUCLEOTIDE SEQUENCE [LARGE SCALE GENOMIC DNA]</scope>
    <source>
        <strain evidence="8">DSM 5918</strain>
    </source>
</reference>
<evidence type="ECO:0000256" key="5">
    <source>
        <dbReference type="ARBA" id="ARBA00023236"/>
    </source>
</evidence>
<dbReference type="InterPro" id="IPR036775">
    <property type="entry name" value="DNA_pol_Y-fam_lit_finger_sf"/>
</dbReference>
<keyword evidence="8" id="KW-1185">Reference proteome</keyword>
<dbReference type="EMBL" id="FORX01000006">
    <property type="protein sequence ID" value="SFJ74635.1"/>
    <property type="molecule type" value="Genomic_DNA"/>
</dbReference>
<evidence type="ECO:0000256" key="1">
    <source>
        <dbReference type="ARBA" id="ARBA00010945"/>
    </source>
</evidence>
<keyword evidence="5" id="KW-0742">SOS response</keyword>
<dbReference type="Pfam" id="PF00817">
    <property type="entry name" value="IMS"/>
    <property type="match status" value="1"/>
</dbReference>
<evidence type="ECO:0000313" key="8">
    <source>
        <dbReference type="Proteomes" id="UP000198635"/>
    </source>
</evidence>
<evidence type="ECO:0000256" key="4">
    <source>
        <dbReference type="ARBA" id="ARBA00023204"/>
    </source>
</evidence>
<dbReference type="AlphaFoldDB" id="A0A1I3TV22"/>
<dbReference type="PANTHER" id="PTHR11076">
    <property type="entry name" value="DNA REPAIR POLYMERASE UMUC / TRANSFERASE FAMILY MEMBER"/>
    <property type="match status" value="1"/>
</dbReference>
<dbReference type="InterPro" id="IPR043502">
    <property type="entry name" value="DNA/RNA_pol_sf"/>
</dbReference>
<dbReference type="GO" id="GO:0042276">
    <property type="term" value="P:error-prone translesion synthesis"/>
    <property type="evidence" value="ECO:0007669"/>
    <property type="project" value="TreeGrafter"/>
</dbReference>
<dbReference type="Gene3D" id="3.40.1170.60">
    <property type="match status" value="1"/>
</dbReference>
<dbReference type="InterPro" id="IPR001126">
    <property type="entry name" value="UmuC"/>
</dbReference>
<dbReference type="SUPFAM" id="SSF100879">
    <property type="entry name" value="Lesion bypass DNA polymerase (Y-family), little finger domain"/>
    <property type="match status" value="1"/>
</dbReference>
<organism evidence="7 8">
    <name type="scientific">Desulfomicrobium apsheronum</name>
    <dbReference type="NCBI Taxonomy" id="52560"/>
    <lineage>
        <taxon>Bacteria</taxon>
        <taxon>Pseudomonadati</taxon>
        <taxon>Thermodesulfobacteriota</taxon>
        <taxon>Desulfovibrionia</taxon>
        <taxon>Desulfovibrionales</taxon>
        <taxon>Desulfomicrobiaceae</taxon>
        <taxon>Desulfomicrobium</taxon>
    </lineage>
</organism>
<dbReference type="InterPro" id="IPR043128">
    <property type="entry name" value="Rev_trsase/Diguanyl_cyclase"/>
</dbReference>
<protein>
    <submittedName>
        <fullName evidence="7">DNA polymerase V</fullName>
    </submittedName>
</protein>
<dbReference type="GO" id="GO:0003887">
    <property type="term" value="F:DNA-directed DNA polymerase activity"/>
    <property type="evidence" value="ECO:0007669"/>
    <property type="project" value="TreeGrafter"/>
</dbReference>
<accession>A0A1I3TV22</accession>
<dbReference type="InterPro" id="IPR017961">
    <property type="entry name" value="DNA_pol_Y-fam_little_finger"/>
</dbReference>
<evidence type="ECO:0000259" key="6">
    <source>
        <dbReference type="PROSITE" id="PS50173"/>
    </source>
</evidence>
<dbReference type="RefSeq" id="WP_092373971.1">
    <property type="nucleotide sequence ID" value="NZ_FORX01000006.1"/>
</dbReference>
<comment type="similarity">
    <text evidence="1">Belongs to the DNA polymerase type-Y family.</text>
</comment>
<keyword evidence="3" id="KW-0741">SOS mutagenesis</keyword>
<dbReference type="GO" id="GO:0006281">
    <property type="term" value="P:DNA repair"/>
    <property type="evidence" value="ECO:0007669"/>
    <property type="project" value="UniProtKB-KW"/>
</dbReference>
<dbReference type="InterPro" id="IPR025188">
    <property type="entry name" value="DUF4113"/>
</dbReference>